<gene>
    <name evidence="2" type="ORF">CRE_19637</name>
</gene>
<name>E3NWD8_CAERE</name>
<evidence type="ECO:0000313" key="2">
    <source>
        <dbReference type="EMBL" id="EFP01914.1"/>
    </source>
</evidence>
<feature type="domain" description="Sm" evidence="1">
    <location>
        <begin position="121"/>
        <end position="231"/>
    </location>
</feature>
<dbReference type="SMART" id="SM00651">
    <property type="entry name" value="Sm"/>
    <property type="match status" value="1"/>
</dbReference>
<dbReference type="Gene3D" id="2.30.30.100">
    <property type="match status" value="1"/>
</dbReference>
<dbReference type="STRING" id="31234.E3NWD8"/>
<evidence type="ECO:0000259" key="1">
    <source>
        <dbReference type="SMART" id="SM00651"/>
    </source>
</evidence>
<dbReference type="CDD" id="cd00600">
    <property type="entry name" value="Sm_like"/>
    <property type="match status" value="1"/>
</dbReference>
<protein>
    <recommendedName>
        <fullName evidence="1">Sm domain-containing protein</fullName>
    </recommendedName>
</protein>
<dbReference type="InterPro" id="IPR001163">
    <property type="entry name" value="Sm_dom_euk/arc"/>
</dbReference>
<dbReference type="EMBL" id="DS271500">
    <property type="protein sequence ID" value="EFP01914.1"/>
    <property type="molecule type" value="Genomic_DNA"/>
</dbReference>
<dbReference type="CTD" id="9804747"/>
<reference evidence="2" key="1">
    <citation type="submission" date="2007-07" db="EMBL/GenBank/DDBJ databases">
        <title>PCAP assembly of the Caenorhabditis remanei genome.</title>
        <authorList>
            <consortium name="The Caenorhabditis remanei Sequencing Consortium"/>
            <person name="Wilson R.K."/>
        </authorList>
    </citation>
    <scope>NUCLEOTIDE SEQUENCE [LARGE SCALE GENOMIC DNA]</scope>
    <source>
        <strain evidence="2">PB4641</strain>
    </source>
</reference>
<dbReference type="OrthoDB" id="10002367at2759"/>
<dbReference type="KEGG" id="crq:GCK72_014816"/>
<dbReference type="PANTHER" id="PTHR21415">
    <property type="entry name" value="U7 SNRNA-ASSOCIATED SM-LIKE PROTEIN LSM11"/>
    <property type="match status" value="1"/>
</dbReference>
<dbReference type="SUPFAM" id="SSF50182">
    <property type="entry name" value="Sm-like ribonucleoproteins"/>
    <property type="match status" value="1"/>
</dbReference>
<dbReference type="InterPro" id="IPR039267">
    <property type="entry name" value="Lsm11"/>
</dbReference>
<dbReference type="HOGENOM" id="CLU_1220651_0_0_1"/>
<dbReference type="PANTHER" id="PTHR21415:SF1">
    <property type="entry name" value="U7 SNRNA-ASSOCIATED SM-LIKE PROTEIN LSM11"/>
    <property type="match status" value="1"/>
</dbReference>
<dbReference type="GeneID" id="9804747"/>
<dbReference type="RefSeq" id="XP_003087283.2">
    <property type="nucleotide sequence ID" value="XM_003087235.2"/>
</dbReference>
<sequence>MMCIDFLKMDSEFDIDEFTKNLAGTHPELVEGLEGTSLMDDFETDEFERKIVNEYPELAEKICELDEKTVKEEQEKKVSKKQQARDRRERLEAMMIEGRSVVEKKDETYHDRILEIKGPLELLAKAVKGELRIEVRTRAVDRIDRIFEGILTTFDEHMNVMMKNVTETVRYGRKAKKEVGARNRVQEYLPEFLRWKEGGNWPMPIGANSLVEHRFQRSCFVKGDSIVFVRTLS</sequence>
<proteinExistence type="predicted"/>
<keyword evidence="3" id="KW-1185">Reference proteome</keyword>
<dbReference type="GO" id="GO:0071209">
    <property type="term" value="F:U7 snRNA binding"/>
    <property type="evidence" value="ECO:0007669"/>
    <property type="project" value="InterPro"/>
</dbReference>
<dbReference type="Proteomes" id="UP000008281">
    <property type="component" value="Unassembled WGS sequence"/>
</dbReference>
<dbReference type="eggNOG" id="ENOG502TG0S">
    <property type="taxonomic scope" value="Eukaryota"/>
</dbReference>
<dbReference type="GO" id="GO:0005683">
    <property type="term" value="C:U7 snRNP"/>
    <property type="evidence" value="ECO:0007669"/>
    <property type="project" value="TreeGrafter"/>
</dbReference>
<dbReference type="Pfam" id="PF01423">
    <property type="entry name" value="LSM"/>
    <property type="match status" value="1"/>
</dbReference>
<dbReference type="InterPro" id="IPR010920">
    <property type="entry name" value="LSM_dom_sf"/>
</dbReference>
<evidence type="ECO:0000313" key="3">
    <source>
        <dbReference type="Proteomes" id="UP000008281"/>
    </source>
</evidence>
<organism evidence="3">
    <name type="scientific">Caenorhabditis remanei</name>
    <name type="common">Caenorhabditis vulgaris</name>
    <dbReference type="NCBI Taxonomy" id="31234"/>
    <lineage>
        <taxon>Eukaryota</taxon>
        <taxon>Metazoa</taxon>
        <taxon>Ecdysozoa</taxon>
        <taxon>Nematoda</taxon>
        <taxon>Chromadorea</taxon>
        <taxon>Rhabditida</taxon>
        <taxon>Rhabditina</taxon>
        <taxon>Rhabditomorpha</taxon>
        <taxon>Rhabditoidea</taxon>
        <taxon>Rhabditidae</taxon>
        <taxon>Peloderinae</taxon>
        <taxon>Caenorhabditis</taxon>
    </lineage>
</organism>
<dbReference type="AlphaFoldDB" id="E3NWD8"/>
<dbReference type="GO" id="GO:0006398">
    <property type="term" value="P:mRNA 3'-end processing by stem-loop binding and cleavage"/>
    <property type="evidence" value="ECO:0007669"/>
    <property type="project" value="TreeGrafter"/>
</dbReference>
<dbReference type="InParanoid" id="E3NWD8"/>
<accession>E3NWD8</accession>